<dbReference type="InterPro" id="IPR001254">
    <property type="entry name" value="Trypsin_dom"/>
</dbReference>
<dbReference type="FunFam" id="2.40.10.10:FF:000003">
    <property type="entry name" value="Transmembrane serine protease 3"/>
    <property type="match status" value="1"/>
</dbReference>
<dbReference type="AlphaFoldDB" id="A0A6F9DVX4"/>
<dbReference type="GO" id="GO:0004252">
    <property type="term" value="F:serine-type endopeptidase activity"/>
    <property type="evidence" value="ECO:0007669"/>
    <property type="project" value="InterPro"/>
</dbReference>
<organism evidence="9">
    <name type="scientific">Phallusia mammillata</name>
    <dbReference type="NCBI Taxonomy" id="59560"/>
    <lineage>
        <taxon>Eukaryota</taxon>
        <taxon>Metazoa</taxon>
        <taxon>Chordata</taxon>
        <taxon>Tunicata</taxon>
        <taxon>Ascidiacea</taxon>
        <taxon>Phlebobranchia</taxon>
        <taxon>Ascidiidae</taxon>
        <taxon>Phallusia</taxon>
    </lineage>
</organism>
<dbReference type="GO" id="GO:0006508">
    <property type="term" value="P:proteolysis"/>
    <property type="evidence" value="ECO:0007669"/>
    <property type="project" value="UniProtKB-KW"/>
</dbReference>
<proteinExistence type="evidence at transcript level"/>
<protein>
    <submittedName>
        <fullName evidence="9">Transmembrane protease serine 9</fullName>
    </submittedName>
</protein>
<dbReference type="Pfam" id="PF00089">
    <property type="entry name" value="Trypsin"/>
    <property type="match status" value="1"/>
</dbReference>
<dbReference type="InterPro" id="IPR018114">
    <property type="entry name" value="TRYPSIN_HIS"/>
</dbReference>
<dbReference type="PANTHER" id="PTHR24252:SF17">
    <property type="entry name" value="SUPPRESSOR OF TUMORIGENICITY 14 PROTEIN HOMOLOG-RELATED"/>
    <property type="match status" value="1"/>
</dbReference>
<evidence type="ECO:0000259" key="8">
    <source>
        <dbReference type="PROSITE" id="PS50240"/>
    </source>
</evidence>
<dbReference type="PROSITE" id="PS00134">
    <property type="entry name" value="TRYPSIN_HIS"/>
    <property type="match status" value="1"/>
</dbReference>
<dbReference type="EMBL" id="LR791264">
    <property type="protein sequence ID" value="CAB3267126.1"/>
    <property type="molecule type" value="mRNA"/>
</dbReference>
<dbReference type="CDD" id="cd00190">
    <property type="entry name" value="Tryp_SPc"/>
    <property type="match status" value="1"/>
</dbReference>
<dbReference type="InterPro" id="IPR043504">
    <property type="entry name" value="Peptidase_S1_PA_chymotrypsin"/>
</dbReference>
<dbReference type="InterPro" id="IPR033116">
    <property type="entry name" value="TRYPSIN_SER"/>
</dbReference>
<keyword evidence="4" id="KW-1015">Disulfide bond</keyword>
<evidence type="ECO:0000256" key="7">
    <source>
        <dbReference type="SAM" id="Phobius"/>
    </source>
</evidence>
<reference evidence="9" key="1">
    <citation type="submission" date="2020-04" db="EMBL/GenBank/DDBJ databases">
        <authorList>
            <person name="Neveu A P."/>
        </authorList>
    </citation>
    <scope>NUCLEOTIDE SEQUENCE</scope>
    <source>
        <tissue evidence="9">Whole embryo</tissue>
    </source>
</reference>
<keyword evidence="7" id="KW-1133">Transmembrane helix</keyword>
<dbReference type="InterPro" id="IPR001314">
    <property type="entry name" value="Peptidase_S1A"/>
</dbReference>
<dbReference type="SUPFAM" id="SSF50494">
    <property type="entry name" value="Trypsin-like serine proteases"/>
    <property type="match status" value="1"/>
</dbReference>
<evidence type="ECO:0000256" key="5">
    <source>
        <dbReference type="RuleBase" id="RU363034"/>
    </source>
</evidence>
<keyword evidence="2 5" id="KW-0378">Hydrolase</keyword>
<dbReference type="PROSITE" id="PS50240">
    <property type="entry name" value="TRYPSIN_DOM"/>
    <property type="match status" value="1"/>
</dbReference>
<evidence type="ECO:0000256" key="3">
    <source>
        <dbReference type="ARBA" id="ARBA00022825"/>
    </source>
</evidence>
<dbReference type="PROSITE" id="PS00135">
    <property type="entry name" value="TRYPSIN_SER"/>
    <property type="match status" value="1"/>
</dbReference>
<evidence type="ECO:0000256" key="1">
    <source>
        <dbReference type="ARBA" id="ARBA00022670"/>
    </source>
</evidence>
<keyword evidence="1 5" id="KW-0645">Protease</keyword>
<feature type="region of interest" description="Disordered" evidence="6">
    <location>
        <begin position="195"/>
        <end position="219"/>
    </location>
</feature>
<keyword evidence="7 9" id="KW-0812">Transmembrane</keyword>
<dbReference type="PANTHER" id="PTHR24252">
    <property type="entry name" value="ACROSIN-RELATED"/>
    <property type="match status" value="1"/>
</dbReference>
<feature type="domain" description="Peptidase S1" evidence="8">
    <location>
        <begin position="408"/>
        <end position="648"/>
    </location>
</feature>
<dbReference type="InterPro" id="IPR009003">
    <property type="entry name" value="Peptidase_S1_PA"/>
</dbReference>
<sequence length="657" mass="71433">MLCAIHRNGAEAENGRMAPDLHLQCGRELKITTLPDLVVTATMSNRSSCMAESTDKCSTLIVAGDSFVTRDPKICENTNSATDVASHISVARTSLPHPVATRCSRCQCRMLVGRECGNRTLQACIPRCPSISSLSTMHEVRKPPHLLARRSASVPKTFDFGHGLPCASTNNNHSGGAKGTQTSSRHVYRDVFPNAAVPSTSEPSRSSYGPPPSYDSHVDFENTRRESVDVKHSCDARTKTLSALVILLTIITLSTLSVLVYFVVFGNKSEAVNTTAEVNGSTFATSPPYYWSTLLQVNSTPGVSSTNTTATTTSTVPVTDIKLNQTLFCGVFPAKYLPEDAVDVRSYAGTGLTFNPLQPVNDSRVRISSRIVGAQPANIRQYPWQNPNVFPANSNPTPVGLRIVQSRVMGGEDAIVPWQVSLWLKVKGVSRVTCGGSIILRNWILTAAHCTQDHMDEESWTVYAGTSALSERNESPAEKRSVIQIIQHEDYPIDMSYDYDVSLMKLDAPIIFTEVIQPICIPPQSHEFPAGMSCYVSGWGAVDSFGVSSHPDVLQHAQIDIISDTLCNSSEWLDGLITSRMLCAGKAQGVRDACQGDSGGPLSCYSTDKNVWMLAGSVSWGIDCGLPKLPGVYARISYFTDWIWKNIGKAEGWIPQT</sequence>
<evidence type="ECO:0000256" key="6">
    <source>
        <dbReference type="SAM" id="MobiDB-lite"/>
    </source>
</evidence>
<dbReference type="PRINTS" id="PR00722">
    <property type="entry name" value="CHYMOTRYPSIN"/>
</dbReference>
<feature type="transmembrane region" description="Helical" evidence="7">
    <location>
        <begin position="241"/>
        <end position="264"/>
    </location>
</feature>
<gene>
    <name evidence="9" type="primary">Tmprss9-001</name>
</gene>
<evidence type="ECO:0000256" key="4">
    <source>
        <dbReference type="ARBA" id="ARBA00023157"/>
    </source>
</evidence>
<dbReference type="SMART" id="SM00020">
    <property type="entry name" value="Tryp_SPc"/>
    <property type="match status" value="1"/>
</dbReference>
<keyword evidence="7" id="KW-0472">Membrane</keyword>
<accession>A0A6F9DVX4</accession>
<evidence type="ECO:0000256" key="2">
    <source>
        <dbReference type="ARBA" id="ARBA00022801"/>
    </source>
</evidence>
<keyword evidence="3 5" id="KW-0720">Serine protease</keyword>
<evidence type="ECO:0000313" key="9">
    <source>
        <dbReference type="EMBL" id="CAB3267126.1"/>
    </source>
</evidence>
<name>A0A6F9DVX4_9ASCI</name>
<dbReference type="Gene3D" id="2.40.10.10">
    <property type="entry name" value="Trypsin-like serine proteases"/>
    <property type="match status" value="2"/>
</dbReference>